<dbReference type="EMBL" id="JBBPEH010000006">
    <property type="protein sequence ID" value="KAK7537433.1"/>
    <property type="molecule type" value="Genomic_DNA"/>
</dbReference>
<evidence type="ECO:0000256" key="1">
    <source>
        <dbReference type="SAM" id="MobiDB-lite"/>
    </source>
</evidence>
<organism evidence="2 3">
    <name type="scientific">Phyllosticta citribraziliensis</name>
    <dbReference type="NCBI Taxonomy" id="989973"/>
    <lineage>
        <taxon>Eukaryota</taxon>
        <taxon>Fungi</taxon>
        <taxon>Dikarya</taxon>
        <taxon>Ascomycota</taxon>
        <taxon>Pezizomycotina</taxon>
        <taxon>Dothideomycetes</taxon>
        <taxon>Dothideomycetes incertae sedis</taxon>
        <taxon>Botryosphaeriales</taxon>
        <taxon>Phyllostictaceae</taxon>
        <taxon>Phyllosticta</taxon>
    </lineage>
</organism>
<proteinExistence type="predicted"/>
<accession>A0ABR1LQG6</accession>
<protein>
    <submittedName>
        <fullName evidence="2">Uncharacterized protein</fullName>
    </submittedName>
</protein>
<feature type="compositionally biased region" description="Polar residues" evidence="1">
    <location>
        <begin position="50"/>
        <end position="65"/>
    </location>
</feature>
<dbReference type="RefSeq" id="XP_066655584.1">
    <property type="nucleotide sequence ID" value="XM_066795774.1"/>
</dbReference>
<feature type="compositionally biased region" description="Basic residues" evidence="1">
    <location>
        <begin position="134"/>
        <end position="144"/>
    </location>
</feature>
<feature type="region of interest" description="Disordered" evidence="1">
    <location>
        <begin position="90"/>
        <end position="156"/>
    </location>
</feature>
<reference evidence="2 3" key="1">
    <citation type="submission" date="2024-04" db="EMBL/GenBank/DDBJ databases">
        <title>Phyllosticta paracitricarpa is synonymous to the EU quarantine fungus P. citricarpa based on phylogenomic analyses.</title>
        <authorList>
            <consortium name="Lawrence Berkeley National Laboratory"/>
            <person name="Van ingen-buijs V.A."/>
            <person name="Van westerhoven A.C."/>
            <person name="Haridas S."/>
            <person name="Skiadas P."/>
            <person name="Martin F."/>
            <person name="Groenewald J.Z."/>
            <person name="Crous P.W."/>
            <person name="Seidl M.F."/>
        </authorList>
    </citation>
    <scope>NUCLEOTIDE SEQUENCE [LARGE SCALE GENOMIC DNA]</scope>
    <source>
        <strain evidence="2 3">CPC 17464</strain>
    </source>
</reference>
<evidence type="ECO:0000313" key="2">
    <source>
        <dbReference type="EMBL" id="KAK7537433.1"/>
    </source>
</evidence>
<gene>
    <name evidence="2" type="ORF">J3D65DRAFT_381035</name>
</gene>
<dbReference type="Proteomes" id="UP001360953">
    <property type="component" value="Unassembled WGS sequence"/>
</dbReference>
<dbReference type="GeneID" id="92028680"/>
<feature type="compositionally biased region" description="Low complexity" evidence="1">
    <location>
        <begin position="90"/>
        <end position="110"/>
    </location>
</feature>
<evidence type="ECO:0000313" key="3">
    <source>
        <dbReference type="Proteomes" id="UP001360953"/>
    </source>
</evidence>
<feature type="region of interest" description="Disordered" evidence="1">
    <location>
        <begin position="1"/>
        <end position="67"/>
    </location>
</feature>
<comment type="caution">
    <text evidence="2">The sequence shown here is derived from an EMBL/GenBank/DDBJ whole genome shotgun (WGS) entry which is preliminary data.</text>
</comment>
<name>A0ABR1LQG6_9PEZI</name>
<keyword evidence="3" id="KW-1185">Reference proteome</keyword>
<sequence>MPNRHHAPPIIATAARRKKPQMRHDTTRPPTTHPPLACNPRSRRCPARQGTPSNCEQTEPESATSLPLPALQPVLLITRALGNTSQTLVTTSPFVPLSSPSPPRLHSSTPVSLPGPRVTPDLRTRHPHPPAQALHHRLLRHHPPVRPAPQLASKFR</sequence>